<dbReference type="InterPro" id="IPR051260">
    <property type="entry name" value="Diverse_substr_monoxygenases"/>
</dbReference>
<dbReference type="OrthoDB" id="9130786at2"/>
<dbReference type="AlphaFoldDB" id="A0A2W2CNH2"/>
<accession>A0A2W2CNH2</accession>
<evidence type="ECO:0000259" key="5">
    <source>
        <dbReference type="Pfam" id="PF00296"/>
    </source>
</evidence>
<dbReference type="GO" id="GO:0004497">
    <property type="term" value="F:monooxygenase activity"/>
    <property type="evidence" value="ECO:0007669"/>
    <property type="project" value="UniProtKB-KW"/>
</dbReference>
<evidence type="ECO:0000256" key="3">
    <source>
        <dbReference type="ARBA" id="ARBA00023002"/>
    </source>
</evidence>
<dbReference type="Gene3D" id="3.20.20.30">
    <property type="entry name" value="Luciferase-like domain"/>
    <property type="match status" value="1"/>
</dbReference>
<protein>
    <submittedName>
        <fullName evidence="6">LLM class flavin-dependent oxidoreductase</fullName>
    </submittedName>
</protein>
<dbReference type="EMBL" id="POTX01000002">
    <property type="protein sequence ID" value="PZG01036.1"/>
    <property type="molecule type" value="Genomic_DNA"/>
</dbReference>
<evidence type="ECO:0000256" key="1">
    <source>
        <dbReference type="ARBA" id="ARBA00022630"/>
    </source>
</evidence>
<name>A0A2W2CNH2_9ACTN</name>
<evidence type="ECO:0000256" key="4">
    <source>
        <dbReference type="ARBA" id="ARBA00023033"/>
    </source>
</evidence>
<keyword evidence="2" id="KW-0288">FMN</keyword>
<comment type="caution">
    <text evidence="6">The sequence shown here is derived from an EMBL/GenBank/DDBJ whole genome shotgun (WGS) entry which is preliminary data.</text>
</comment>
<dbReference type="Pfam" id="PF00296">
    <property type="entry name" value="Bac_luciferase"/>
    <property type="match status" value="1"/>
</dbReference>
<evidence type="ECO:0000256" key="2">
    <source>
        <dbReference type="ARBA" id="ARBA00022643"/>
    </source>
</evidence>
<dbReference type="Proteomes" id="UP000248627">
    <property type="component" value="Unassembled WGS sequence"/>
</dbReference>
<keyword evidence="3" id="KW-0560">Oxidoreductase</keyword>
<keyword evidence="1" id="KW-0285">Flavoprotein</keyword>
<sequence length="323" mass="33131">MSTAVQLALGVGVPDPHRSDGPTVVSLAAARTIAAVAEQVGLAAIRLVDGGPSGRTLDPTVVAGYLAGVHGGVGYVTEIPTTRHAPYNVARRVLSLDRATAGRVGIALQAGQGDEVSAVTAPVPDATDPTRRWTEYARVLTRLWESFPQSALIGDQQAGVVVDTARVTPINHEGVFYRVAGPLDGPSSRQGRPVIVADLGALDATAVAESVDVVVVDRSSAADADATVTEALGRVGRSRHDVALLGRADLAGYTPATAGTYGDELRDWAAEHRLDGVELVAKGGSDAIVTALRTVVPRLTDPASTPATLRAALGLSEVAAVLA</sequence>
<dbReference type="RefSeq" id="WP_111241213.1">
    <property type="nucleotide sequence ID" value="NZ_AP023358.1"/>
</dbReference>
<dbReference type="PANTHER" id="PTHR30011:SF16">
    <property type="entry name" value="C2H2 FINGER DOMAIN TRANSCRIPTION FACTOR (EUROFUNG)-RELATED"/>
    <property type="match status" value="1"/>
</dbReference>
<dbReference type="InterPro" id="IPR036661">
    <property type="entry name" value="Luciferase-like_sf"/>
</dbReference>
<dbReference type="GO" id="GO:0016705">
    <property type="term" value="F:oxidoreductase activity, acting on paired donors, with incorporation or reduction of molecular oxygen"/>
    <property type="evidence" value="ECO:0007669"/>
    <property type="project" value="InterPro"/>
</dbReference>
<dbReference type="PANTHER" id="PTHR30011">
    <property type="entry name" value="ALKANESULFONATE MONOOXYGENASE-RELATED"/>
    <property type="match status" value="1"/>
</dbReference>
<feature type="domain" description="Luciferase-like" evidence="5">
    <location>
        <begin position="16"/>
        <end position="243"/>
    </location>
</feature>
<dbReference type="SUPFAM" id="SSF51679">
    <property type="entry name" value="Bacterial luciferase-like"/>
    <property type="match status" value="1"/>
</dbReference>
<keyword evidence="7" id="KW-1185">Reference proteome</keyword>
<gene>
    <name evidence="6" type="ORF">C1I93_00670</name>
</gene>
<keyword evidence="4" id="KW-0503">Monooxygenase</keyword>
<dbReference type="InterPro" id="IPR011251">
    <property type="entry name" value="Luciferase-like_dom"/>
</dbReference>
<evidence type="ECO:0000313" key="6">
    <source>
        <dbReference type="EMBL" id="PZG01036.1"/>
    </source>
</evidence>
<organism evidence="6 7">
    <name type="scientific">Micromonospora endophytica</name>
    <dbReference type="NCBI Taxonomy" id="515350"/>
    <lineage>
        <taxon>Bacteria</taxon>
        <taxon>Bacillati</taxon>
        <taxon>Actinomycetota</taxon>
        <taxon>Actinomycetes</taxon>
        <taxon>Micromonosporales</taxon>
        <taxon>Micromonosporaceae</taxon>
        <taxon>Micromonospora</taxon>
    </lineage>
</organism>
<evidence type="ECO:0000313" key="7">
    <source>
        <dbReference type="Proteomes" id="UP000248627"/>
    </source>
</evidence>
<proteinExistence type="predicted"/>
<reference evidence="6 7" key="1">
    <citation type="submission" date="2018-01" db="EMBL/GenBank/DDBJ databases">
        <title>Draft genome sequence of Jishengella endophytica.</title>
        <authorList>
            <person name="Sahin N."/>
            <person name="Ay H."/>
            <person name="Saygin H."/>
        </authorList>
    </citation>
    <scope>NUCLEOTIDE SEQUENCE [LARGE SCALE GENOMIC DNA]</scope>
    <source>
        <strain evidence="6 7">DSM 45430</strain>
    </source>
</reference>